<dbReference type="InterPro" id="IPR053140">
    <property type="entry name" value="GDSL_Rv0518-like"/>
</dbReference>
<dbReference type="PANTHER" id="PTHR43784:SF2">
    <property type="entry name" value="GDSL-LIKE LIPASE_ACYLHYDROLASE, PUTATIVE (AFU_ORTHOLOGUE AFUA_2G00820)-RELATED"/>
    <property type="match status" value="1"/>
</dbReference>
<proteinExistence type="predicted"/>
<keyword evidence="2" id="KW-0378">Hydrolase</keyword>
<dbReference type="InterPro" id="IPR013830">
    <property type="entry name" value="SGNH_hydro"/>
</dbReference>
<protein>
    <submittedName>
        <fullName evidence="2">SGNH/GDSL hydrolase family protein</fullName>
    </submittedName>
</protein>
<keyword evidence="3" id="KW-1185">Reference proteome</keyword>
<dbReference type="SUPFAM" id="SSF52266">
    <property type="entry name" value="SGNH hydrolase"/>
    <property type="match status" value="1"/>
</dbReference>
<dbReference type="CDD" id="cd01832">
    <property type="entry name" value="SGNH_hydrolase_like_1"/>
    <property type="match status" value="1"/>
</dbReference>
<feature type="domain" description="SGNH hydrolase-type esterase" evidence="1">
    <location>
        <begin position="8"/>
        <end position="182"/>
    </location>
</feature>
<dbReference type="GO" id="GO:0016787">
    <property type="term" value="F:hydrolase activity"/>
    <property type="evidence" value="ECO:0007669"/>
    <property type="project" value="UniProtKB-KW"/>
</dbReference>
<reference evidence="2 3" key="1">
    <citation type="submission" date="2020-03" db="EMBL/GenBank/DDBJ databases">
        <title>Nocardioides sp. nov., isolated from fish.</title>
        <authorList>
            <person name="Hyun D.-W."/>
            <person name="Bae J.-W."/>
        </authorList>
    </citation>
    <scope>NUCLEOTIDE SEQUENCE [LARGE SCALE GENOMIC DNA]</scope>
    <source>
        <strain evidence="2 3">HDW12A</strain>
    </source>
</reference>
<evidence type="ECO:0000313" key="3">
    <source>
        <dbReference type="Proteomes" id="UP000502035"/>
    </source>
</evidence>
<evidence type="ECO:0000259" key="1">
    <source>
        <dbReference type="Pfam" id="PF13472"/>
    </source>
</evidence>
<dbReference type="EMBL" id="CP049866">
    <property type="protein sequence ID" value="QIK75094.1"/>
    <property type="molecule type" value="Genomic_DNA"/>
</dbReference>
<dbReference type="PANTHER" id="PTHR43784">
    <property type="entry name" value="GDSL-LIKE LIPASE/ACYLHYDROLASE, PUTATIVE (AFU_ORTHOLOGUE AFUA_2G00820)-RELATED"/>
    <property type="match status" value="1"/>
</dbReference>
<organism evidence="2 3">
    <name type="scientific">Nocardioides piscis</name>
    <dbReference type="NCBI Taxonomy" id="2714938"/>
    <lineage>
        <taxon>Bacteria</taxon>
        <taxon>Bacillati</taxon>
        <taxon>Actinomycetota</taxon>
        <taxon>Actinomycetes</taxon>
        <taxon>Propionibacteriales</taxon>
        <taxon>Nocardioidaceae</taxon>
        <taxon>Nocardioides</taxon>
    </lineage>
</organism>
<dbReference type="Pfam" id="PF13472">
    <property type="entry name" value="Lipase_GDSL_2"/>
    <property type="match status" value="1"/>
</dbReference>
<accession>A0A6G7YDW3</accession>
<gene>
    <name evidence="2" type="ORF">G7071_06280</name>
</gene>
<dbReference type="InterPro" id="IPR036514">
    <property type="entry name" value="SGNH_hydro_sf"/>
</dbReference>
<dbReference type="Gene3D" id="3.40.50.1110">
    <property type="entry name" value="SGNH hydrolase"/>
    <property type="match status" value="1"/>
</dbReference>
<dbReference type="AlphaFoldDB" id="A0A6G7YDW3"/>
<evidence type="ECO:0000313" key="2">
    <source>
        <dbReference type="EMBL" id="QIK75094.1"/>
    </source>
</evidence>
<dbReference type="KEGG" id="npi:G7071_06280"/>
<dbReference type="Proteomes" id="UP000502035">
    <property type="component" value="Chromosome"/>
</dbReference>
<sequence length="260" mass="28558">MTFQRYVAIGDSFTEGVGDPDPSRPNGLRGWADRVAEVLSTHAPGFGYANLAVRGRKLDGVIEGQVEPAIALEPDLISIYAGGNDILRPQVDIDAIVKRYDAALARLAATGARLLVFTAYDPGGSAIFRPLRGRFAVYNEMVRWSADRHGATIVDYWRIRDLRDQRHWDSDRLHMGPMGHQRIAIAVLDTLGVPHDLAVELPDHAVGSRLAAWNEHAAWTRQNLAPWVHRRLTGRSSGDTVSARWPTLTTLDAGTAGRVG</sequence>
<name>A0A6G7YDW3_9ACTN</name>
<dbReference type="RefSeq" id="WP_166316292.1">
    <property type="nucleotide sequence ID" value="NZ_CP049866.1"/>
</dbReference>